<dbReference type="Pfam" id="PF07998">
    <property type="entry name" value="Peptidase_M54"/>
    <property type="match status" value="1"/>
</dbReference>
<keyword evidence="3" id="KW-0479">Metal-binding</keyword>
<evidence type="ECO:0000256" key="5">
    <source>
        <dbReference type="ARBA" id="ARBA00022833"/>
    </source>
</evidence>
<evidence type="ECO:0000313" key="8">
    <source>
        <dbReference type="EMBL" id="KIW66775.1"/>
    </source>
</evidence>
<dbReference type="InterPro" id="IPR012962">
    <property type="entry name" value="Pept_M54_archaemetzincn"/>
</dbReference>
<dbReference type="GO" id="GO:0008237">
    <property type="term" value="F:metallopeptidase activity"/>
    <property type="evidence" value="ECO:0007669"/>
    <property type="project" value="UniProtKB-KW"/>
</dbReference>
<dbReference type="GO" id="GO:0006508">
    <property type="term" value="P:proteolysis"/>
    <property type="evidence" value="ECO:0007669"/>
    <property type="project" value="UniProtKB-KW"/>
</dbReference>
<keyword evidence="9" id="KW-1185">Reference proteome</keyword>
<dbReference type="PANTHER" id="PTHR15910:SF1">
    <property type="entry name" value="ARCHAEMETZINCIN-2"/>
    <property type="match status" value="1"/>
</dbReference>
<keyword evidence="2" id="KW-0645">Protease</keyword>
<sequence>MMALPPPASTCSQTLCPHTVLTLSPSPYAQSSGHQHYTEQQILTAMTGKRRHAADAASRYHLAAFPAPLVLPGDVIDLDPRYPPQSFRSWMNEGARNQVTARRRVIYVAAPPEIDRSVNFMDDWRRPKRESSKPEQQAALLTDADVQSLISYLRAFYHGFEVKLLPASLTFTSWDETPKSKPGKNSRRHRDVQAVALATGTEAIRIRVRSTPPPNSGSSDAFPYSHQLNLNDMTEVALSMLPSDAYALLLLTTHDMFESEEDDFCCGRAWGASRVAIVSSARYQPSLDDIHGVDRGHVWPASHCSDFVDKTSLEGSQDDDPRPERNGTKRRRTIRRPASGAQSFAASSPLEKAVDAHRTSSLVAGLSVLDIKSTFLFRLCRTASHELGHCFGLDHCMYKACVMQGTASVAEDMRQPPYLCPVCEAKVAWAVMRGDTPGATAEPETRSRAARATERTDIETLAQTEDDKREIELAKWKKDRYEAIESFCEQLNGAFAPLLAWSTAFL</sequence>
<dbReference type="CDD" id="cd11375">
    <property type="entry name" value="Peptidase_M54"/>
    <property type="match status" value="1"/>
</dbReference>
<reference evidence="8 9" key="1">
    <citation type="submission" date="2015-01" db="EMBL/GenBank/DDBJ databases">
        <title>The Genome Sequence of Capronia semiimmersa CBS27337.</title>
        <authorList>
            <consortium name="The Broad Institute Genomics Platform"/>
            <person name="Cuomo C."/>
            <person name="de Hoog S."/>
            <person name="Gorbushina A."/>
            <person name="Stielow B."/>
            <person name="Teixiera M."/>
            <person name="Abouelleil A."/>
            <person name="Chapman S.B."/>
            <person name="Priest M."/>
            <person name="Young S.K."/>
            <person name="Wortman J."/>
            <person name="Nusbaum C."/>
            <person name="Birren B."/>
        </authorList>
    </citation>
    <scope>NUCLEOTIDE SEQUENCE [LARGE SCALE GENOMIC DNA]</scope>
    <source>
        <strain evidence="8 9">CBS 27337</strain>
    </source>
</reference>
<evidence type="ECO:0000256" key="4">
    <source>
        <dbReference type="ARBA" id="ARBA00022801"/>
    </source>
</evidence>
<evidence type="ECO:0000256" key="2">
    <source>
        <dbReference type="ARBA" id="ARBA00022670"/>
    </source>
</evidence>
<dbReference type="AlphaFoldDB" id="A0A0D2FJ09"/>
<accession>A0A0D2FJ09</accession>
<evidence type="ECO:0000256" key="7">
    <source>
        <dbReference type="SAM" id="MobiDB-lite"/>
    </source>
</evidence>
<dbReference type="HOGENOM" id="CLU_035433_2_1_1"/>
<evidence type="ECO:0008006" key="10">
    <source>
        <dbReference type="Google" id="ProtNLM"/>
    </source>
</evidence>
<protein>
    <recommendedName>
        <fullName evidence="10">Archaemetzincin-2</fullName>
    </recommendedName>
</protein>
<gene>
    <name evidence="8" type="ORF">PV04_06070</name>
</gene>
<comment type="cofactor">
    <cofactor evidence="1">
        <name>Zn(2+)</name>
        <dbReference type="ChEBI" id="CHEBI:29105"/>
    </cofactor>
</comment>
<keyword evidence="5" id="KW-0862">Zinc</keyword>
<keyword evidence="4" id="KW-0378">Hydrolase</keyword>
<proteinExistence type="predicted"/>
<organism evidence="8 9">
    <name type="scientific">Phialophora macrospora</name>
    <dbReference type="NCBI Taxonomy" id="1851006"/>
    <lineage>
        <taxon>Eukaryota</taxon>
        <taxon>Fungi</taxon>
        <taxon>Dikarya</taxon>
        <taxon>Ascomycota</taxon>
        <taxon>Pezizomycotina</taxon>
        <taxon>Eurotiomycetes</taxon>
        <taxon>Chaetothyriomycetidae</taxon>
        <taxon>Chaetothyriales</taxon>
        <taxon>Herpotrichiellaceae</taxon>
        <taxon>Phialophora</taxon>
    </lineage>
</organism>
<dbReference type="EMBL" id="KN846959">
    <property type="protein sequence ID" value="KIW66775.1"/>
    <property type="molecule type" value="Genomic_DNA"/>
</dbReference>
<evidence type="ECO:0000313" key="9">
    <source>
        <dbReference type="Proteomes" id="UP000054266"/>
    </source>
</evidence>
<dbReference type="SUPFAM" id="SSF55486">
    <property type="entry name" value="Metalloproteases ('zincins'), catalytic domain"/>
    <property type="match status" value="1"/>
</dbReference>
<evidence type="ECO:0000256" key="6">
    <source>
        <dbReference type="ARBA" id="ARBA00023049"/>
    </source>
</evidence>
<dbReference type="Proteomes" id="UP000054266">
    <property type="component" value="Unassembled WGS sequence"/>
</dbReference>
<dbReference type="InterPro" id="IPR024079">
    <property type="entry name" value="MetalloPept_cat_dom_sf"/>
</dbReference>
<evidence type="ECO:0000256" key="3">
    <source>
        <dbReference type="ARBA" id="ARBA00022723"/>
    </source>
</evidence>
<dbReference type="GO" id="GO:0046872">
    <property type="term" value="F:metal ion binding"/>
    <property type="evidence" value="ECO:0007669"/>
    <property type="project" value="UniProtKB-KW"/>
</dbReference>
<feature type="region of interest" description="Disordered" evidence="7">
    <location>
        <begin position="310"/>
        <end position="347"/>
    </location>
</feature>
<dbReference type="PANTHER" id="PTHR15910">
    <property type="entry name" value="ARCHAEMETZINCIN"/>
    <property type="match status" value="1"/>
</dbReference>
<evidence type="ECO:0000256" key="1">
    <source>
        <dbReference type="ARBA" id="ARBA00001947"/>
    </source>
</evidence>
<name>A0A0D2FJ09_9EURO</name>
<dbReference type="Gene3D" id="3.40.390.10">
    <property type="entry name" value="Collagenase (Catalytic Domain)"/>
    <property type="match status" value="1"/>
</dbReference>
<keyword evidence="6" id="KW-0482">Metalloprotease</keyword>